<sequence>MIMAKRSVFILALIVALSCAGCAPIIKQDKEIRQHTAPVRPEAPKLATDPGLLPSESNRKEVKLPLRPEANPSHEQGIVPTRLYIPSLDLHADIEPVGVLDNGQMGVPADTESVGYLAGGALPGAAGNAVMAGHVDHYKGPAVFYGLRYLKKGDQVVVKNVAGRAIAFVVDEVKSYKPSEAPIRQIFGPSAESRLNLITCSGKYSRKKREHQERLVVYAKRIVS</sequence>
<keyword evidence="3" id="KW-0732">Signal</keyword>
<dbReference type="Pfam" id="PF04203">
    <property type="entry name" value="Sortase"/>
    <property type="match status" value="1"/>
</dbReference>
<accession>A0ABV8S6C2</accession>
<protein>
    <submittedName>
        <fullName evidence="4">Class F sortase</fullName>
    </submittedName>
</protein>
<feature type="signal peptide" evidence="3">
    <location>
        <begin position="1"/>
        <end position="23"/>
    </location>
</feature>
<dbReference type="InterPro" id="IPR042001">
    <property type="entry name" value="Sortase_F"/>
</dbReference>
<evidence type="ECO:0000313" key="4">
    <source>
        <dbReference type="EMBL" id="MFC4302580.1"/>
    </source>
</evidence>
<dbReference type="EMBL" id="JBHSED010000003">
    <property type="protein sequence ID" value="MFC4302580.1"/>
    <property type="molecule type" value="Genomic_DNA"/>
</dbReference>
<dbReference type="Proteomes" id="UP001595755">
    <property type="component" value="Unassembled WGS sequence"/>
</dbReference>
<evidence type="ECO:0000256" key="1">
    <source>
        <dbReference type="ARBA" id="ARBA00022801"/>
    </source>
</evidence>
<dbReference type="InterPro" id="IPR023365">
    <property type="entry name" value="Sortase_dom-sf"/>
</dbReference>
<keyword evidence="5" id="KW-1185">Reference proteome</keyword>
<dbReference type="PROSITE" id="PS51257">
    <property type="entry name" value="PROKAR_LIPOPROTEIN"/>
    <property type="match status" value="1"/>
</dbReference>
<dbReference type="InterPro" id="IPR005754">
    <property type="entry name" value="Sortase"/>
</dbReference>
<dbReference type="SUPFAM" id="SSF63817">
    <property type="entry name" value="Sortase"/>
    <property type="match status" value="1"/>
</dbReference>
<gene>
    <name evidence="4" type="ORF">ACFO1S_03885</name>
</gene>
<reference evidence="5" key="1">
    <citation type="journal article" date="2019" name="Int. J. Syst. Evol. Microbiol.">
        <title>The Global Catalogue of Microorganisms (GCM) 10K type strain sequencing project: providing services to taxonomists for standard genome sequencing and annotation.</title>
        <authorList>
            <consortium name="The Broad Institute Genomics Platform"/>
            <consortium name="The Broad Institute Genome Sequencing Center for Infectious Disease"/>
            <person name="Wu L."/>
            <person name="Ma J."/>
        </authorList>
    </citation>
    <scope>NUCLEOTIDE SEQUENCE [LARGE SCALE GENOMIC DNA]</scope>
    <source>
        <strain evidence="5">CGMCC 4.1641</strain>
    </source>
</reference>
<proteinExistence type="predicted"/>
<dbReference type="CDD" id="cd05829">
    <property type="entry name" value="Sortase_F"/>
    <property type="match status" value="1"/>
</dbReference>
<keyword evidence="1" id="KW-0378">Hydrolase</keyword>
<feature type="chain" id="PRO_5046124056" evidence="3">
    <location>
        <begin position="24"/>
        <end position="224"/>
    </location>
</feature>
<organism evidence="4 5">
    <name type="scientific">Cohnella boryungensis</name>
    <dbReference type="NCBI Taxonomy" id="768479"/>
    <lineage>
        <taxon>Bacteria</taxon>
        <taxon>Bacillati</taxon>
        <taxon>Bacillota</taxon>
        <taxon>Bacilli</taxon>
        <taxon>Bacillales</taxon>
        <taxon>Paenibacillaceae</taxon>
        <taxon>Cohnella</taxon>
    </lineage>
</organism>
<dbReference type="Gene3D" id="2.40.260.10">
    <property type="entry name" value="Sortase"/>
    <property type="match status" value="1"/>
</dbReference>
<evidence type="ECO:0000256" key="2">
    <source>
        <dbReference type="SAM" id="MobiDB-lite"/>
    </source>
</evidence>
<comment type="caution">
    <text evidence="4">The sequence shown here is derived from an EMBL/GenBank/DDBJ whole genome shotgun (WGS) entry which is preliminary data.</text>
</comment>
<evidence type="ECO:0000313" key="5">
    <source>
        <dbReference type="Proteomes" id="UP001595755"/>
    </source>
</evidence>
<feature type="region of interest" description="Disordered" evidence="2">
    <location>
        <begin position="36"/>
        <end position="57"/>
    </location>
</feature>
<name>A0ABV8S6C2_9BACL</name>
<evidence type="ECO:0000256" key="3">
    <source>
        <dbReference type="SAM" id="SignalP"/>
    </source>
</evidence>